<comment type="catalytic activity">
    <reaction evidence="1">
        <text>ATP + H2O = ADP + phosphate + H(+)</text>
        <dbReference type="Rhea" id="RHEA:13065"/>
        <dbReference type="ChEBI" id="CHEBI:15377"/>
        <dbReference type="ChEBI" id="CHEBI:15378"/>
        <dbReference type="ChEBI" id="CHEBI:30616"/>
        <dbReference type="ChEBI" id="CHEBI:43474"/>
        <dbReference type="ChEBI" id="CHEBI:456216"/>
        <dbReference type="EC" id="5.6.2.3"/>
    </reaction>
</comment>
<sequence>MNSPAIEWDKMKENNDTMVRVVQYLNSLVTTINPRIDAPVPDSHSCQKRDDELQDDLQDYIELINKLQCHTRCSSSYCLRINRAGEQYCRFGYPKEIVEHTFIHDDDHGHPELITVRNDPYINPHDRLQLQGWRANVDLKPVLSTHAALQYISKYASKSEPRSEAFSEILNRILCNSNSNDSSLASFQRLLLHTVAEHDISAQETCHLLLGIPLYHSSRQFVSLNLNKDAPRVLCGAGNENEFLINDNIGKTVKSSLQKYWDRPNELEDVSLYQLYLKYKFFNGRWSKCKSENIIRIWPRPSPQHNDPQWEEFCRLKVLLHVCHRSLEQLIINNTTAWSDLFEHYISEINNDPVNLLGPLIYNIEDEFSDEEDEQQEDSEYENEIRSEWMLLSEMGPNTIIDNYSDLGSRAIDKNHDWVGDTRRRHPNLNIEDVLTSLQRVRNEETMDFENITTDILDFRTLNEKQMEIFKRIEAHYIAATVDHNNVEPLRIIIMGTAGTGKSYLIKAVVVRLNELAKDHGVEKKSPVLLLAPTGVAAYNIHGTTIHSALSIPVNCTNFDLNGERLKQLQNKLQDVKYFIIDEKSMVGHRTLALIDMRLRQAFSEQRDQPFGNQSVILIGDFGQLPPVLDDPIYTSTLRRDSLSNNGIIAYKQFLEVYKLDVVQRQSGNSEDQCHFRNILLRLRDGESTMDDWKTLTTRLANSPGVDNSEFLDATHILPWKTDVNEVNFNKLRALNCPVARINAHHAMGSREASKADSNTAKGLEPYLLLARNARIMLRANLWTEAGLVNGSMGVIQEILFEKDKAPPCLPSVLLVEFEDYSGPPIITIENKRLVPIIPIQQIWESKNVTCSRLQLSICLAWAITVHKSQGLTLAKSKIDLGEREYAAGLSFVAVSRVCTLKDLLFRPFSLERLQRIKKSKRLQERKAEEERLFSLIK</sequence>
<dbReference type="GO" id="GO:0043139">
    <property type="term" value="F:5'-3' DNA helicase activity"/>
    <property type="evidence" value="ECO:0007669"/>
    <property type="project" value="UniProtKB-EC"/>
</dbReference>
<keyword evidence="1" id="KW-0233">DNA recombination</keyword>
<dbReference type="PANTHER" id="PTHR47642:SF6">
    <property type="entry name" value="ATP-DEPENDENT DNA HELICASE"/>
    <property type="match status" value="1"/>
</dbReference>
<dbReference type="InterPro" id="IPR051055">
    <property type="entry name" value="PIF1_helicase"/>
</dbReference>
<dbReference type="PANTHER" id="PTHR47642">
    <property type="entry name" value="ATP-DEPENDENT DNA HELICASE"/>
    <property type="match status" value="1"/>
</dbReference>
<keyword evidence="1" id="KW-0234">DNA repair</keyword>
<evidence type="ECO:0000259" key="2">
    <source>
        <dbReference type="Pfam" id="PF05970"/>
    </source>
</evidence>
<comment type="similarity">
    <text evidence="1">Belongs to the helicase family.</text>
</comment>
<keyword evidence="1" id="KW-0378">Hydrolase</keyword>
<evidence type="ECO:0000313" key="3">
    <source>
        <dbReference type="EMBL" id="CAG8720815.1"/>
    </source>
</evidence>
<keyword evidence="1" id="KW-0347">Helicase</keyword>
<dbReference type="CDD" id="cd18809">
    <property type="entry name" value="SF1_C_RecD"/>
    <property type="match status" value="1"/>
</dbReference>
<organism evidence="3 4">
    <name type="scientific">Cetraspora pellucida</name>
    <dbReference type="NCBI Taxonomy" id="1433469"/>
    <lineage>
        <taxon>Eukaryota</taxon>
        <taxon>Fungi</taxon>
        <taxon>Fungi incertae sedis</taxon>
        <taxon>Mucoromycota</taxon>
        <taxon>Glomeromycotina</taxon>
        <taxon>Glomeromycetes</taxon>
        <taxon>Diversisporales</taxon>
        <taxon>Gigasporaceae</taxon>
        <taxon>Cetraspora</taxon>
    </lineage>
</organism>
<gene>
    <name evidence="3" type="ORF">CPELLU_LOCUS12890</name>
</gene>
<feature type="domain" description="DNA helicase Pif1-like DEAD-box helicase" evidence="2">
    <location>
        <begin position="462"/>
        <end position="689"/>
    </location>
</feature>
<dbReference type="Pfam" id="PF05970">
    <property type="entry name" value="PIF1"/>
    <property type="match status" value="1"/>
</dbReference>
<evidence type="ECO:0000313" key="4">
    <source>
        <dbReference type="Proteomes" id="UP000789759"/>
    </source>
</evidence>
<name>A0A9N9I539_9GLOM</name>
<dbReference type="EC" id="5.6.2.3" evidence="1"/>
<dbReference type="SUPFAM" id="SSF52540">
    <property type="entry name" value="P-loop containing nucleoside triphosphate hydrolases"/>
    <property type="match status" value="2"/>
</dbReference>
<dbReference type="InterPro" id="IPR010285">
    <property type="entry name" value="DNA_helicase_pif1-like_DEAD"/>
</dbReference>
<dbReference type="InterPro" id="IPR027417">
    <property type="entry name" value="P-loop_NTPase"/>
</dbReference>
<dbReference type="EMBL" id="CAJVQA010012951">
    <property type="protein sequence ID" value="CAG8720815.1"/>
    <property type="molecule type" value="Genomic_DNA"/>
</dbReference>
<protein>
    <recommendedName>
        <fullName evidence="1">ATP-dependent DNA helicase</fullName>
        <ecNumber evidence="1">5.6.2.3</ecNumber>
    </recommendedName>
</protein>
<dbReference type="Proteomes" id="UP000789759">
    <property type="component" value="Unassembled WGS sequence"/>
</dbReference>
<comment type="cofactor">
    <cofactor evidence="1">
        <name>Mg(2+)</name>
        <dbReference type="ChEBI" id="CHEBI:18420"/>
    </cofactor>
</comment>
<keyword evidence="1" id="KW-0547">Nucleotide-binding</keyword>
<reference evidence="3" key="1">
    <citation type="submission" date="2021-06" db="EMBL/GenBank/DDBJ databases">
        <authorList>
            <person name="Kallberg Y."/>
            <person name="Tangrot J."/>
            <person name="Rosling A."/>
        </authorList>
    </citation>
    <scope>NUCLEOTIDE SEQUENCE</scope>
    <source>
        <strain evidence="3">FL966</strain>
    </source>
</reference>
<dbReference type="GO" id="GO:0016787">
    <property type="term" value="F:hydrolase activity"/>
    <property type="evidence" value="ECO:0007669"/>
    <property type="project" value="UniProtKB-KW"/>
</dbReference>
<keyword evidence="1" id="KW-0227">DNA damage</keyword>
<dbReference type="GO" id="GO:0000723">
    <property type="term" value="P:telomere maintenance"/>
    <property type="evidence" value="ECO:0007669"/>
    <property type="project" value="InterPro"/>
</dbReference>
<keyword evidence="1" id="KW-0067">ATP-binding</keyword>
<dbReference type="OrthoDB" id="432234at2759"/>
<dbReference type="Gene3D" id="3.40.50.300">
    <property type="entry name" value="P-loop containing nucleotide triphosphate hydrolases"/>
    <property type="match status" value="1"/>
</dbReference>
<dbReference type="GO" id="GO:0006310">
    <property type="term" value="P:DNA recombination"/>
    <property type="evidence" value="ECO:0007669"/>
    <property type="project" value="UniProtKB-KW"/>
</dbReference>
<keyword evidence="4" id="KW-1185">Reference proteome</keyword>
<dbReference type="AlphaFoldDB" id="A0A9N9I539"/>
<evidence type="ECO:0000256" key="1">
    <source>
        <dbReference type="RuleBase" id="RU363044"/>
    </source>
</evidence>
<dbReference type="GO" id="GO:0006281">
    <property type="term" value="P:DNA repair"/>
    <property type="evidence" value="ECO:0007669"/>
    <property type="project" value="UniProtKB-KW"/>
</dbReference>
<accession>A0A9N9I539</accession>
<dbReference type="GO" id="GO:0005524">
    <property type="term" value="F:ATP binding"/>
    <property type="evidence" value="ECO:0007669"/>
    <property type="project" value="UniProtKB-KW"/>
</dbReference>
<comment type="caution">
    <text evidence="3">The sequence shown here is derived from an EMBL/GenBank/DDBJ whole genome shotgun (WGS) entry which is preliminary data.</text>
</comment>
<proteinExistence type="inferred from homology"/>